<dbReference type="EMBL" id="VRMN01000007">
    <property type="protein sequence ID" value="KAA8493238.1"/>
    <property type="molecule type" value="Genomic_DNA"/>
</dbReference>
<keyword evidence="2" id="KW-0472">Membrane</keyword>
<dbReference type="InterPro" id="IPR051589">
    <property type="entry name" value="Sialate-O-sulfotransferase"/>
</dbReference>
<keyword evidence="2" id="KW-1133">Transmembrane helix</keyword>
<dbReference type="Gene3D" id="3.40.50.300">
    <property type="entry name" value="P-loop containing nucleotide triphosphate hydrolases"/>
    <property type="match status" value="1"/>
</dbReference>
<evidence type="ECO:0000313" key="4">
    <source>
        <dbReference type="EMBL" id="KAA8493238.1"/>
    </source>
</evidence>
<evidence type="ECO:0000259" key="3">
    <source>
        <dbReference type="Pfam" id="PF00685"/>
    </source>
</evidence>
<evidence type="ECO:0000313" key="5">
    <source>
        <dbReference type="Proteomes" id="UP000324585"/>
    </source>
</evidence>
<dbReference type="Pfam" id="PF00685">
    <property type="entry name" value="Sulfotransfer_1"/>
    <property type="match status" value="1"/>
</dbReference>
<name>A0A5J4YPK2_PORPP</name>
<feature type="transmembrane region" description="Helical" evidence="2">
    <location>
        <begin position="22"/>
        <end position="39"/>
    </location>
</feature>
<dbReference type="AlphaFoldDB" id="A0A5J4YPK2"/>
<reference evidence="5" key="1">
    <citation type="journal article" date="2019" name="Nat. Commun.">
        <title>Expansion of phycobilisome linker gene families in mesophilic red algae.</title>
        <authorList>
            <person name="Lee J."/>
            <person name="Kim D."/>
            <person name="Bhattacharya D."/>
            <person name="Yoon H.S."/>
        </authorList>
    </citation>
    <scope>NUCLEOTIDE SEQUENCE [LARGE SCALE GENOMIC DNA]</scope>
    <source>
        <strain evidence="5">CCMP 1328</strain>
    </source>
</reference>
<sequence>MTGTVSAARRPAVWFIPLQCRGYSVLSVFMTAACVLVLLSQMRALTYHAIEVGRSKGEARAAGLNATVKAKVATEYVQRGVKVPAEWQALGLRDVASDDEDAPVFAYYGMDAVCPSKAERGNENETQSAGANVSSEKFERVIFPTVPRSGSHFVRSVVERVTGIATESVYGSEGFDAKFSNRTQAYGRCRQSFMPCEPGIRRGRGNEAVLIKTHFPYHFPRFDPAREQVDRVLVVARAPHTAFIAWIRASMKPELRKRENMAQLEEILHRSFEQFFDKWRRHHAFWIDIARKYCRPMLIVRYEDLARFKAHVMFAVLDFLPFNTSHFTPTRILHEIDRVPFIEHATLTFFNLTAEYSRLAPAPLHRKIAFAVHACGLSTMRKLSGICCAWHRVARCISRQPAEHGVHANEALKAQLELALVHDGSPAILWFTCRIRACAFSHSATLENETSFEDVQPSCMRTIMAIQRPRMG</sequence>
<feature type="domain" description="Sulfotransferase" evidence="3">
    <location>
        <begin position="140"/>
        <end position="325"/>
    </location>
</feature>
<keyword evidence="2" id="KW-0812">Transmembrane</keyword>
<accession>A0A5J4YPK2</accession>
<dbReference type="OrthoDB" id="5985073at2759"/>
<evidence type="ECO:0000256" key="2">
    <source>
        <dbReference type="SAM" id="Phobius"/>
    </source>
</evidence>
<evidence type="ECO:0000256" key="1">
    <source>
        <dbReference type="ARBA" id="ARBA00010236"/>
    </source>
</evidence>
<organism evidence="4 5">
    <name type="scientific">Porphyridium purpureum</name>
    <name type="common">Red alga</name>
    <name type="synonym">Porphyridium cruentum</name>
    <dbReference type="NCBI Taxonomy" id="35688"/>
    <lineage>
        <taxon>Eukaryota</taxon>
        <taxon>Rhodophyta</taxon>
        <taxon>Bangiophyceae</taxon>
        <taxon>Porphyridiales</taxon>
        <taxon>Porphyridiaceae</taxon>
        <taxon>Porphyridium</taxon>
    </lineage>
</organism>
<dbReference type="SUPFAM" id="SSF52540">
    <property type="entry name" value="P-loop containing nucleoside triphosphate hydrolases"/>
    <property type="match status" value="1"/>
</dbReference>
<dbReference type="GO" id="GO:0008146">
    <property type="term" value="F:sulfotransferase activity"/>
    <property type="evidence" value="ECO:0007669"/>
    <property type="project" value="InterPro"/>
</dbReference>
<dbReference type="PANTHER" id="PTHR45964:SF5">
    <property type="entry name" value="WSCD FAMILY MEMBER CG9164"/>
    <property type="match status" value="1"/>
</dbReference>
<dbReference type="Proteomes" id="UP000324585">
    <property type="component" value="Unassembled WGS sequence"/>
</dbReference>
<dbReference type="InterPro" id="IPR027417">
    <property type="entry name" value="P-loop_NTPase"/>
</dbReference>
<keyword evidence="5" id="KW-1185">Reference proteome</keyword>
<proteinExistence type="inferred from homology"/>
<dbReference type="PANTHER" id="PTHR45964">
    <property type="entry name" value="WSCD FAMILY MEMBER CG9164"/>
    <property type="match status" value="1"/>
</dbReference>
<gene>
    <name evidence="4" type="ORF">FVE85_8683</name>
</gene>
<comment type="caution">
    <text evidence="4">The sequence shown here is derived from an EMBL/GenBank/DDBJ whole genome shotgun (WGS) entry which is preliminary data.</text>
</comment>
<protein>
    <recommendedName>
        <fullName evidence="3">Sulfotransferase domain-containing protein</fullName>
    </recommendedName>
</protein>
<dbReference type="InterPro" id="IPR000863">
    <property type="entry name" value="Sulfotransferase_dom"/>
</dbReference>
<comment type="similarity">
    <text evidence="1">Belongs to the WSCD family.</text>
</comment>